<sequence length="435" mass="50562">MGASASIVSKQQQLLARKYRLHDKAKLVHERLHALEGQCQVWLATAHRQSKLTRRQVRILVVELQKQTHAFQELAHEKLQPILDALQPYVDKYEPIVEKYVVWTVHQTKVVLDKVDAAVTTATLQALYQARRQMVSQLSTATIASYFHIHIPNVVAVKIAKRAFSIQNCGPDLRHHEVEWTCCLTDAKLISKLFQLQWVPWSPTSSIAVKLTETFMLDVEYYALNEFAIKYVAHLHLRCGPKWIALDTRQSNHSTAPQWLQRIDYKEREKRSTLFHDLIAEAYNQMRRADLAKRSADEKAIAEAAANAPPPMKLTVLTPEMIKRTLAALADKITLEERFVFYTLGEYETWRMEQEDVHLNGDLTIGELYQLFEMEKHDDRLREYAARLVEIQERIEMEHEDVNRNDTNEEQERKRMQMFDLNVDSDSDNSDDDDG</sequence>
<protein>
    <submittedName>
        <fullName evidence="2">Uncharacterized protein</fullName>
    </submittedName>
</protein>
<proteinExistence type="predicted"/>
<dbReference type="EMBL" id="VJMJ01000297">
    <property type="protein sequence ID" value="KAF0723706.1"/>
    <property type="molecule type" value="Genomic_DNA"/>
</dbReference>
<evidence type="ECO:0000313" key="3">
    <source>
        <dbReference type="Proteomes" id="UP000481153"/>
    </source>
</evidence>
<reference evidence="2 3" key="1">
    <citation type="submission" date="2019-07" db="EMBL/GenBank/DDBJ databases">
        <title>Genomics analysis of Aphanomyces spp. identifies a new class of oomycete effector associated with host adaptation.</title>
        <authorList>
            <person name="Gaulin E."/>
        </authorList>
    </citation>
    <scope>NUCLEOTIDE SEQUENCE [LARGE SCALE GENOMIC DNA]</scope>
    <source>
        <strain evidence="2 3">ATCC 201684</strain>
    </source>
</reference>
<evidence type="ECO:0000256" key="1">
    <source>
        <dbReference type="SAM" id="MobiDB-lite"/>
    </source>
</evidence>
<feature type="compositionally biased region" description="Basic and acidic residues" evidence="1">
    <location>
        <begin position="399"/>
        <end position="417"/>
    </location>
</feature>
<accession>A0A6G0W943</accession>
<dbReference type="Proteomes" id="UP000481153">
    <property type="component" value="Unassembled WGS sequence"/>
</dbReference>
<evidence type="ECO:0000313" key="2">
    <source>
        <dbReference type="EMBL" id="KAF0723706.1"/>
    </source>
</evidence>
<feature type="compositionally biased region" description="Acidic residues" evidence="1">
    <location>
        <begin position="423"/>
        <end position="435"/>
    </location>
</feature>
<feature type="region of interest" description="Disordered" evidence="1">
    <location>
        <begin position="399"/>
        <end position="435"/>
    </location>
</feature>
<dbReference type="VEuPathDB" id="FungiDB:AeMF1_014587"/>
<comment type="caution">
    <text evidence="2">The sequence shown here is derived from an EMBL/GenBank/DDBJ whole genome shotgun (WGS) entry which is preliminary data.</text>
</comment>
<gene>
    <name evidence="2" type="ORF">Ae201684_017481</name>
</gene>
<organism evidence="2 3">
    <name type="scientific">Aphanomyces euteiches</name>
    <dbReference type="NCBI Taxonomy" id="100861"/>
    <lineage>
        <taxon>Eukaryota</taxon>
        <taxon>Sar</taxon>
        <taxon>Stramenopiles</taxon>
        <taxon>Oomycota</taxon>
        <taxon>Saprolegniomycetes</taxon>
        <taxon>Saprolegniales</taxon>
        <taxon>Verrucalvaceae</taxon>
        <taxon>Aphanomyces</taxon>
    </lineage>
</organism>
<keyword evidence="3" id="KW-1185">Reference proteome</keyword>
<dbReference type="AlphaFoldDB" id="A0A6G0W943"/>
<name>A0A6G0W943_9STRA</name>